<organism evidence="1 2">
    <name type="scientific">Tanacetum coccineum</name>
    <dbReference type="NCBI Taxonomy" id="301880"/>
    <lineage>
        <taxon>Eukaryota</taxon>
        <taxon>Viridiplantae</taxon>
        <taxon>Streptophyta</taxon>
        <taxon>Embryophyta</taxon>
        <taxon>Tracheophyta</taxon>
        <taxon>Spermatophyta</taxon>
        <taxon>Magnoliopsida</taxon>
        <taxon>eudicotyledons</taxon>
        <taxon>Gunneridae</taxon>
        <taxon>Pentapetalae</taxon>
        <taxon>asterids</taxon>
        <taxon>campanulids</taxon>
        <taxon>Asterales</taxon>
        <taxon>Asteraceae</taxon>
        <taxon>Asteroideae</taxon>
        <taxon>Anthemideae</taxon>
        <taxon>Anthemidinae</taxon>
        <taxon>Tanacetum</taxon>
    </lineage>
</organism>
<name>A0ABQ5CXW1_9ASTR</name>
<comment type="caution">
    <text evidence="1">The sequence shown here is derived from an EMBL/GenBank/DDBJ whole genome shotgun (WGS) entry which is preliminary data.</text>
</comment>
<protein>
    <submittedName>
        <fullName evidence="1">Uncharacterized protein</fullName>
    </submittedName>
</protein>
<keyword evidence="2" id="KW-1185">Reference proteome</keyword>
<reference evidence="1" key="1">
    <citation type="journal article" date="2022" name="Int. J. Mol. Sci.">
        <title>Draft Genome of Tanacetum Coccineum: Genomic Comparison of Closely Related Tanacetum-Family Plants.</title>
        <authorList>
            <person name="Yamashiro T."/>
            <person name="Shiraishi A."/>
            <person name="Nakayama K."/>
            <person name="Satake H."/>
        </authorList>
    </citation>
    <scope>NUCLEOTIDE SEQUENCE</scope>
</reference>
<gene>
    <name evidence="1" type="ORF">Tco_0911602</name>
</gene>
<dbReference type="EMBL" id="BQNB010014696">
    <property type="protein sequence ID" value="GJT31327.1"/>
    <property type="molecule type" value="Genomic_DNA"/>
</dbReference>
<evidence type="ECO:0000313" key="1">
    <source>
        <dbReference type="EMBL" id="GJT31327.1"/>
    </source>
</evidence>
<reference evidence="1" key="2">
    <citation type="submission" date="2022-01" db="EMBL/GenBank/DDBJ databases">
        <authorList>
            <person name="Yamashiro T."/>
            <person name="Shiraishi A."/>
            <person name="Satake H."/>
            <person name="Nakayama K."/>
        </authorList>
    </citation>
    <scope>NUCLEOTIDE SEQUENCE</scope>
</reference>
<sequence>MTSRRLFKYFKVPELLKIGMLVWGEADSETFAKKGVYEESFSDMLHGSGGSYSSSCILTLVLTSKDNEVQAGVTSFKTSENSEEFSALEVLLENFLSVYLYLIGTFTSLIHIESCKSPTAVLFDDDMGRISIRYYETKEYHSECSGKISRIMHRTLVTTCKLNGVHQVYFDFVS</sequence>
<evidence type="ECO:0000313" key="2">
    <source>
        <dbReference type="Proteomes" id="UP001151760"/>
    </source>
</evidence>
<accession>A0ABQ5CXW1</accession>
<dbReference type="Proteomes" id="UP001151760">
    <property type="component" value="Unassembled WGS sequence"/>
</dbReference>
<proteinExistence type="predicted"/>